<dbReference type="GeneID" id="18823453"/>
<sequence length="62" mass="7218">MERSERRTEVLEKETNVSKNTLRHHEKRIGSLEETMSDVKKTIEHQGSMIVSLQNEIGHCNL</sequence>
<gene>
    <name evidence="2" type="ORF">AGABI1DRAFT_111912</name>
</gene>
<dbReference type="AlphaFoldDB" id="K5XE67"/>
<dbReference type="RefSeq" id="XP_007327506.1">
    <property type="nucleotide sequence ID" value="XM_007327444.1"/>
</dbReference>
<reference evidence="3" key="1">
    <citation type="journal article" date="2012" name="Proc. Natl. Acad. Sci. U.S.A.">
        <title>Genome sequence of the button mushroom Agaricus bisporus reveals mechanisms governing adaptation to a humic-rich ecological niche.</title>
        <authorList>
            <person name="Morin E."/>
            <person name="Kohler A."/>
            <person name="Baker A.R."/>
            <person name="Foulongne-Oriol M."/>
            <person name="Lombard V."/>
            <person name="Nagy L.G."/>
            <person name="Ohm R.A."/>
            <person name="Patyshakuliyeva A."/>
            <person name="Brun A."/>
            <person name="Aerts A.L."/>
            <person name="Bailey A.M."/>
            <person name="Billette C."/>
            <person name="Coutinho P.M."/>
            <person name="Deakin G."/>
            <person name="Doddapaneni H."/>
            <person name="Floudas D."/>
            <person name="Grimwood J."/>
            <person name="Hilden K."/>
            <person name="Kuees U."/>
            <person name="LaButti K.M."/>
            <person name="Lapidus A."/>
            <person name="Lindquist E.A."/>
            <person name="Lucas S.M."/>
            <person name="Murat C."/>
            <person name="Riley R.W."/>
            <person name="Salamov A.A."/>
            <person name="Schmutz J."/>
            <person name="Subramanian V."/>
            <person name="Woesten H.A.B."/>
            <person name="Xu J."/>
            <person name="Eastwood D.C."/>
            <person name="Foster G.D."/>
            <person name="Sonnenberg A.S."/>
            <person name="Cullen D."/>
            <person name="de Vries R.P."/>
            <person name="Lundell T."/>
            <person name="Hibbett D.S."/>
            <person name="Henrissat B."/>
            <person name="Burton K.S."/>
            <person name="Kerrigan R.W."/>
            <person name="Challen M.P."/>
            <person name="Grigoriev I.V."/>
            <person name="Martin F."/>
        </authorList>
    </citation>
    <scope>NUCLEOTIDE SEQUENCE [LARGE SCALE GENOMIC DNA]</scope>
    <source>
        <strain evidence="3">JB137-S8 / ATCC MYA-4627 / FGSC 10392</strain>
    </source>
</reference>
<dbReference type="OMA" id="NEIGHCN"/>
<feature type="compositionally biased region" description="Basic and acidic residues" evidence="1">
    <location>
        <begin position="1"/>
        <end position="16"/>
    </location>
</feature>
<dbReference type="Proteomes" id="UP000008493">
    <property type="component" value="Unassembled WGS sequence"/>
</dbReference>
<dbReference type="EMBL" id="JH971387">
    <property type="protein sequence ID" value="EKM81633.1"/>
    <property type="molecule type" value="Genomic_DNA"/>
</dbReference>
<organism evidence="2 3">
    <name type="scientific">Agaricus bisporus var. burnettii (strain JB137-S8 / ATCC MYA-4627 / FGSC 10392)</name>
    <name type="common">White button mushroom</name>
    <dbReference type="NCBI Taxonomy" id="597362"/>
    <lineage>
        <taxon>Eukaryota</taxon>
        <taxon>Fungi</taxon>
        <taxon>Dikarya</taxon>
        <taxon>Basidiomycota</taxon>
        <taxon>Agaricomycotina</taxon>
        <taxon>Agaricomycetes</taxon>
        <taxon>Agaricomycetidae</taxon>
        <taxon>Agaricales</taxon>
        <taxon>Agaricineae</taxon>
        <taxon>Agaricaceae</taxon>
        <taxon>Agaricus</taxon>
    </lineage>
</organism>
<evidence type="ECO:0000313" key="3">
    <source>
        <dbReference type="Proteomes" id="UP000008493"/>
    </source>
</evidence>
<proteinExistence type="predicted"/>
<dbReference type="HOGENOM" id="CLU_2903652_0_0_1"/>
<dbReference type="KEGG" id="abp:AGABI1DRAFT111912"/>
<accession>K5XE67</accession>
<evidence type="ECO:0000313" key="2">
    <source>
        <dbReference type="EMBL" id="EKM81633.1"/>
    </source>
</evidence>
<keyword evidence="3" id="KW-1185">Reference proteome</keyword>
<feature type="region of interest" description="Disordered" evidence="1">
    <location>
        <begin position="1"/>
        <end position="20"/>
    </location>
</feature>
<evidence type="ECO:0000256" key="1">
    <source>
        <dbReference type="SAM" id="MobiDB-lite"/>
    </source>
</evidence>
<dbReference type="InParanoid" id="K5XE67"/>
<protein>
    <submittedName>
        <fullName evidence="2">Uncharacterized protein</fullName>
    </submittedName>
</protein>
<name>K5XE67_AGABU</name>